<accession>A0ACC6ADV4</accession>
<reference evidence="1" key="1">
    <citation type="submission" date="2022-03" db="EMBL/GenBank/DDBJ databases">
        <title>Interactions between chemoautotrophic and heterotrophic bacteria.</title>
        <authorList>
            <person name="Santoro A."/>
        </authorList>
    </citation>
    <scope>NUCLEOTIDE SEQUENCE</scope>
    <source>
        <strain evidence="1">Nb-106</strain>
    </source>
</reference>
<organism evidence="1 2">
    <name type="scientific">Nitrobacter winogradskyi</name>
    <name type="common">Nitrobacter agilis</name>
    <dbReference type="NCBI Taxonomy" id="913"/>
    <lineage>
        <taxon>Bacteria</taxon>
        <taxon>Pseudomonadati</taxon>
        <taxon>Pseudomonadota</taxon>
        <taxon>Alphaproteobacteria</taxon>
        <taxon>Hyphomicrobiales</taxon>
        <taxon>Nitrobacteraceae</taxon>
        <taxon>Nitrobacter</taxon>
    </lineage>
</organism>
<sequence>MVDALNLGRRLRVRSTAYVASELVPFFWPMRTFISRNPLRRLESMPFEQAVRRGAELFHARMFLPRSDYQRWQSEGKVRRETLDEELGRRSQDLPPVPGVDWPRWLHALMQTPHDRDVVVRGARAKDVHTALHGQSPSAQAVDVAALLPELEQRLHARTLPEAVDALWGTGLAEEIDELVIKSYLDFFDEDQSAWGMPGRERGLFSAWSEVTRRNARMFLRRLHVRHILDHVQDAESAVVYVMEEMGISADAWPTYFTRVLTRLHGWTGFVRWRASAKHYYWAQQYPAEIVDLLAIRLVMGLALLQESARHRGTPMRRDELSTVVRERGAECVLRYALHSGEVLPDWAQRIDDTLSRGNGARCHDLLQRYWPLWQTRLGQEQAAALRDLATAANATAALDALTPENVEGLLQGLRDFVPQEGMVWTLAMEGQAIDKLLTQVQAPQDPPPDKRPFAQALFCIDVRAEPIRRHLERVGDYQTFGIAGFFGVPVGFLGYGKGSESHYCPAVITPKNLVLELPAALDLHNEDFVSTLGHALHDLKKSVLSPYVTVEAVGMLFGLDLFGKTLAPLGYSRWRSRIDTEKPVTRLLVDKLSREQADSIIRTLQRAMIVKALHAELKIERERVDSGMIRELREIALRHRDGPTRLRTEFGVPQTQEAEFIDKLRQVYGVDADYANHQLERLGRIGYSLDEQVNYVHTALTMIGLTQTFSRFVLVVGHGGKTENNPYEATLDCGACGGASGIVNARVFAQMANKPAVRERLAAMGITIPEDTWFMPALHVTTTDAIELSDLDLLPPRHLVYLDRLRNSLRAASRLTAAERMPKLLPEAKSLEPAEALRLANRLAVDWAQVRPEWGLSGNVYGIVGRRALTENSDLQGTAFLLSYDWRCDPKGRLLENLLTGPVVVGQWINLEYFFSTVNNSRLGSGSKVYHNVSGRFGVMTGSLSDLRTGLPMQTVMREGRPYHEPMRLIALIEAPLDFAGRVLERVVKVKSLVLGGWIRAIVIDPTQGYKPFVFNNGQWEERPPLIAPADRPTTLAPAIE</sequence>
<protein>
    <submittedName>
        <fullName evidence="1">Uncharacterized protein YbcC (UPF0753/DUF2309 family)</fullName>
    </submittedName>
</protein>
<evidence type="ECO:0000313" key="1">
    <source>
        <dbReference type="EMBL" id="MCP1997866.1"/>
    </source>
</evidence>
<gene>
    <name evidence="1" type="ORF">J2S34_000288</name>
</gene>
<name>A0ACC6ADV4_NITWI</name>
<proteinExistence type="predicted"/>
<dbReference type="EMBL" id="JALJZS010000001">
    <property type="protein sequence ID" value="MCP1997866.1"/>
    <property type="molecule type" value="Genomic_DNA"/>
</dbReference>
<keyword evidence="2" id="KW-1185">Reference proteome</keyword>
<comment type="caution">
    <text evidence="1">The sequence shown here is derived from an EMBL/GenBank/DDBJ whole genome shotgun (WGS) entry which is preliminary data.</text>
</comment>
<dbReference type="Proteomes" id="UP001205486">
    <property type="component" value="Unassembled WGS sequence"/>
</dbReference>
<evidence type="ECO:0000313" key="2">
    <source>
        <dbReference type="Proteomes" id="UP001205486"/>
    </source>
</evidence>